<evidence type="ECO:0000313" key="3">
    <source>
        <dbReference type="Proteomes" id="UP000593892"/>
    </source>
</evidence>
<gene>
    <name evidence="2" type="ORF">IRI77_29070</name>
</gene>
<accession>A0A7S7NNC2</accession>
<dbReference type="RefSeq" id="WP_194448472.1">
    <property type="nucleotide sequence ID" value="NZ_CP063849.1"/>
</dbReference>
<sequence length="84" mass="9238">MQTFNTNTDDMVRSSRFLVTTHDRANAPVHLRPQAAGLITCIADQALLAALRDDVHQQIGPAPRLKPRRTVPRAALPASRSNAR</sequence>
<dbReference type="AlphaFoldDB" id="A0A7S7NNC2"/>
<dbReference type="KEGG" id="pfer:IRI77_29070"/>
<keyword evidence="3" id="KW-1185">Reference proteome</keyword>
<evidence type="ECO:0000313" key="2">
    <source>
        <dbReference type="EMBL" id="QOY86803.1"/>
    </source>
</evidence>
<reference evidence="2 3" key="1">
    <citation type="submission" date="2020-10" db="EMBL/GenBank/DDBJ databases">
        <title>Complete genome sequence of Paludibaculum fermentans P105T, a facultatively anaerobic acidobacterium capable of dissimilatory Fe(III) reduction.</title>
        <authorList>
            <person name="Dedysh S.N."/>
            <person name="Beletsky A.V."/>
            <person name="Kulichevskaya I.S."/>
            <person name="Mardanov A.V."/>
            <person name="Ravin N.V."/>
        </authorList>
    </citation>
    <scope>NUCLEOTIDE SEQUENCE [LARGE SCALE GENOMIC DNA]</scope>
    <source>
        <strain evidence="2 3">P105</strain>
    </source>
</reference>
<dbReference type="Proteomes" id="UP000593892">
    <property type="component" value="Chromosome"/>
</dbReference>
<feature type="region of interest" description="Disordered" evidence="1">
    <location>
        <begin position="59"/>
        <end position="84"/>
    </location>
</feature>
<protein>
    <submittedName>
        <fullName evidence="2">Uncharacterized protein</fullName>
    </submittedName>
</protein>
<name>A0A7S7NNC2_PALFE</name>
<dbReference type="EMBL" id="CP063849">
    <property type="protein sequence ID" value="QOY86803.1"/>
    <property type="molecule type" value="Genomic_DNA"/>
</dbReference>
<organism evidence="2 3">
    <name type="scientific">Paludibaculum fermentans</name>
    <dbReference type="NCBI Taxonomy" id="1473598"/>
    <lineage>
        <taxon>Bacteria</taxon>
        <taxon>Pseudomonadati</taxon>
        <taxon>Acidobacteriota</taxon>
        <taxon>Terriglobia</taxon>
        <taxon>Bryobacterales</taxon>
        <taxon>Bryobacteraceae</taxon>
        <taxon>Paludibaculum</taxon>
    </lineage>
</organism>
<evidence type="ECO:0000256" key="1">
    <source>
        <dbReference type="SAM" id="MobiDB-lite"/>
    </source>
</evidence>
<proteinExistence type="predicted"/>